<evidence type="ECO:0000313" key="2">
    <source>
        <dbReference type="Proteomes" id="UP001186974"/>
    </source>
</evidence>
<protein>
    <submittedName>
        <fullName evidence="1">Uncharacterized protein</fullName>
    </submittedName>
</protein>
<organism evidence="1 2">
    <name type="scientific">Coniosporium uncinatum</name>
    <dbReference type="NCBI Taxonomy" id="93489"/>
    <lineage>
        <taxon>Eukaryota</taxon>
        <taxon>Fungi</taxon>
        <taxon>Dikarya</taxon>
        <taxon>Ascomycota</taxon>
        <taxon>Pezizomycotina</taxon>
        <taxon>Dothideomycetes</taxon>
        <taxon>Dothideomycetes incertae sedis</taxon>
        <taxon>Coniosporium</taxon>
    </lineage>
</organism>
<comment type="caution">
    <text evidence="1">The sequence shown here is derived from an EMBL/GenBank/DDBJ whole genome shotgun (WGS) entry which is preliminary data.</text>
</comment>
<dbReference type="Proteomes" id="UP001186974">
    <property type="component" value="Unassembled WGS sequence"/>
</dbReference>
<keyword evidence="2" id="KW-1185">Reference proteome</keyword>
<sequence>MAPRWTSQFDGTVTVPYVRLLLGYLTPAVEPTSLNTGIAEHSSAAPSLTTELPQAPSQVEVDTASEQVPRDRALHRRIRAANEVKSEKQAMADKRQRRTDTISRFAVEVGCSEFDARKCLADYRWDYGAALAWCTKPEEKKMKWEKEQGRYSASRPMEKPTPSIMEASPASTPEERAEATPQKPQHWGSSDVPLPTLPPAPAPCPSPLAPATRPATPSTPASSPSPPSPAIRPAIPPLPFIAPAAAVPPPVPSTFAPHAPLAEIEDVIPAVGSVSAFTPPLVPNAATASPICIVSSSPPLVPEPQSTPPAICQPDCDVAASSGEDLPSNNSAADVSDSTAQRAAPLLSSKFIKPLKLDFVAATQPAPSGNTCSSASFGQSARVRLPDSIFTQPPTPPPQPATFTPIPTVVHGGVNELSKTLPPLPSHSISHGVEPQGSPNVADTSADPEAIMIDLPARSEDFGEETMALSASTREDVTMEDGTETAPGQVDIEMSDGPATTSLVNIVPSQPISYAAAASLAGYTDDVMEDAAPTTSPSNQSHVFVGASPSAPLEMEVDSQPPSAQAQSSVAAQLSMPAPPTVPDYPALQLQAAPPSASAAAIQTSFAPPFGQPFGPVQPTFPAQPVSSQPVNSVPTAASSVLSKHKANHDLEEAPRLNRARTGAAKHDLPTQSILHNETKVETWAKQFFRSDKEVDSNLMKYVMNRLKAKSGSLDERQVHRICDDDGHEYRKRRKAALEFVDDDDLDVEWPKGYGAKEQAKSGFKSYLLDNIMLSSLRGPALMPLGKEMKEQCRTVARLYMGQTEEARISSKYAVRDLQRRFRECFAEIAEKQEQDIWGKTSMINWTLLGLNKTNQPGNTTASLKKWCLQQEKNYSRVSNGLDLLPEEPAPESTSAEDQALDTEMPEADAALAESSPDHPDLLNVFGSLQTVATSAAGSSSRNMMPMVVGASALSPAPALLDFTTSSTVVAQSSTSVHPAFPVQSVPATKPAAPSRRGSLVRFSPVMSLSPATAPSLPAAQKSIAAAAGKQKRKAEDNGAGASDSRVSKASKLTAAGFVLPPVASDHLTLLLNEAENYLRERDQHHDGLLRRFIHHHVRANAAQMVPNSGDVARLCENRVPEYLSVRNPLAEIIKSMVGSDVFKSGRMAGARGWLFAQVITKDNEMATDFRKDQKVWCREQLQIYAREMTKARELRTQAVWAHFMGKANMESLWEPVAMVSDIVKELTATDCPPSDDAAVIAAWCDAKEDAWFRVHRPANVNVEDADAIS</sequence>
<name>A0ACC3DAQ7_9PEZI</name>
<reference evidence="1" key="1">
    <citation type="submission" date="2024-09" db="EMBL/GenBank/DDBJ databases">
        <title>Black Yeasts Isolated from many extreme environments.</title>
        <authorList>
            <person name="Coleine C."/>
            <person name="Stajich J.E."/>
            <person name="Selbmann L."/>
        </authorList>
    </citation>
    <scope>NUCLEOTIDE SEQUENCE</scope>
    <source>
        <strain evidence="1">CCFEE 5737</strain>
    </source>
</reference>
<evidence type="ECO:0000313" key="1">
    <source>
        <dbReference type="EMBL" id="KAK3064536.1"/>
    </source>
</evidence>
<accession>A0ACC3DAQ7</accession>
<gene>
    <name evidence="1" type="ORF">LTS18_006353</name>
</gene>
<proteinExistence type="predicted"/>
<dbReference type="EMBL" id="JAWDJW010006487">
    <property type="protein sequence ID" value="KAK3064536.1"/>
    <property type="molecule type" value="Genomic_DNA"/>
</dbReference>